<dbReference type="HOGENOM" id="CLU_019796_1_3_2"/>
<evidence type="ECO:0000313" key="8">
    <source>
        <dbReference type="Proteomes" id="UP000028501"/>
    </source>
</evidence>
<feature type="domain" description="D-isomer specific 2-hydroxyacid dehydrogenase catalytic" evidence="5">
    <location>
        <begin position="21"/>
        <end position="321"/>
    </location>
</feature>
<feature type="domain" description="D-isomer specific 2-hydroxyacid dehydrogenase NAD-binding" evidence="6">
    <location>
        <begin position="112"/>
        <end position="290"/>
    </location>
</feature>
<accession>A0A075WEE6</accession>
<keyword evidence="2 4" id="KW-0560">Oxidoreductase</keyword>
<dbReference type="GO" id="GO:0047964">
    <property type="term" value="F:glyoxylate reductase (NADH) activity"/>
    <property type="evidence" value="ECO:0007669"/>
    <property type="project" value="UniProtKB-EC"/>
</dbReference>
<dbReference type="SUPFAM" id="SSF51735">
    <property type="entry name" value="NAD(P)-binding Rossmann-fold domains"/>
    <property type="match status" value="1"/>
</dbReference>
<keyword evidence="3" id="KW-0520">NAD</keyword>
<dbReference type="PROSITE" id="PS00671">
    <property type="entry name" value="D_2_HYDROXYACID_DH_3"/>
    <property type="match status" value="1"/>
</dbReference>
<evidence type="ECO:0000259" key="5">
    <source>
        <dbReference type="Pfam" id="PF00389"/>
    </source>
</evidence>
<dbReference type="PROSITE" id="PS00670">
    <property type="entry name" value="D_2_HYDROXYACID_DH_2"/>
    <property type="match status" value="1"/>
</dbReference>
<gene>
    <name evidence="7" type="ORF">AFULGI_00020300</name>
</gene>
<dbReference type="FunFam" id="3.40.50.720:FF:000203">
    <property type="entry name" value="D-3-phosphoglycerate dehydrogenase (SerA)"/>
    <property type="match status" value="1"/>
</dbReference>
<name>A0A075WEE6_ARCFL</name>
<dbReference type="PANTHER" id="PTHR43761">
    <property type="entry name" value="D-ISOMER SPECIFIC 2-HYDROXYACID DEHYDROGENASE FAMILY PROTEIN (AFU_ORTHOLOGUE AFUA_1G13630)"/>
    <property type="match status" value="1"/>
</dbReference>
<dbReference type="InterPro" id="IPR006140">
    <property type="entry name" value="D-isomer_DH_NAD-bd"/>
</dbReference>
<dbReference type="InterPro" id="IPR029753">
    <property type="entry name" value="D-isomer_DH_CS"/>
</dbReference>
<dbReference type="InterPro" id="IPR036291">
    <property type="entry name" value="NAD(P)-bd_dom_sf"/>
</dbReference>
<proteinExistence type="inferred from homology"/>
<dbReference type="Proteomes" id="UP000028501">
    <property type="component" value="Chromosome"/>
</dbReference>
<dbReference type="EC" id="1.1.1.26" evidence="7"/>
<dbReference type="SUPFAM" id="SSF52283">
    <property type="entry name" value="Formate/glycerate dehydrogenase catalytic domain-like"/>
    <property type="match status" value="1"/>
</dbReference>
<sequence length="323" mass="36024">MVKVVSFSPIAEPLLKGLIGSVYSGEVEVVVIGEYDERRILEAVRDADIVIGDYTFKIPITEEMMRAMEKVKLIQQPSTGYNNIDVEAAKKLSITVANVGGVNALSVAEHTVMFALALLRRLIYAHNSVLSGRWEQDEMANLGVYELHGKTWGIIGMGAQGREVTKRLQGWGVKIIYHDVRRAEDIEEYGVEFRDFDALLREADIVSLHVPLTEETRGMIGERELKMMKNSAILINVARGEVVDENALVRAIKERWIAGAALDVFAKEPPEGSELLELKSHNVIFTPHIAGATNEARLRIIREAMENIGRALRGEEVKHVVSR</sequence>
<organism evidence="7 8">
    <name type="scientific">Archaeoglobus fulgidus DSM 8774</name>
    <dbReference type="NCBI Taxonomy" id="1344584"/>
    <lineage>
        <taxon>Archaea</taxon>
        <taxon>Methanobacteriati</taxon>
        <taxon>Methanobacteriota</taxon>
        <taxon>Archaeoglobi</taxon>
        <taxon>Archaeoglobales</taxon>
        <taxon>Archaeoglobaceae</taxon>
        <taxon>Archaeoglobus</taxon>
    </lineage>
</organism>
<dbReference type="RefSeq" id="WP_010879275.1">
    <property type="nucleotide sequence ID" value="NZ_CP006577.1"/>
</dbReference>
<evidence type="ECO:0000256" key="4">
    <source>
        <dbReference type="RuleBase" id="RU003719"/>
    </source>
</evidence>
<evidence type="ECO:0000313" key="7">
    <source>
        <dbReference type="EMBL" id="AIG98780.1"/>
    </source>
</evidence>
<evidence type="ECO:0000259" key="6">
    <source>
        <dbReference type="Pfam" id="PF02826"/>
    </source>
</evidence>
<dbReference type="PANTHER" id="PTHR43761:SF1">
    <property type="entry name" value="D-ISOMER SPECIFIC 2-HYDROXYACID DEHYDROGENASE CATALYTIC DOMAIN-CONTAINING PROTEIN-RELATED"/>
    <property type="match status" value="1"/>
</dbReference>
<dbReference type="InterPro" id="IPR050418">
    <property type="entry name" value="D-iso_2-hydroxyacid_DH_PdxB"/>
</dbReference>
<dbReference type="GeneID" id="24795522"/>
<dbReference type="AlphaFoldDB" id="A0A075WEE6"/>
<dbReference type="Pfam" id="PF02826">
    <property type="entry name" value="2-Hacid_dh_C"/>
    <property type="match status" value="1"/>
</dbReference>
<dbReference type="CDD" id="cd12175">
    <property type="entry name" value="2-Hacid_dh_11"/>
    <property type="match status" value="1"/>
</dbReference>
<comment type="similarity">
    <text evidence="1 4">Belongs to the D-isomer specific 2-hydroxyacid dehydrogenase family.</text>
</comment>
<dbReference type="EMBL" id="CP006577">
    <property type="protein sequence ID" value="AIG98780.1"/>
    <property type="molecule type" value="Genomic_DNA"/>
</dbReference>
<dbReference type="InterPro" id="IPR006139">
    <property type="entry name" value="D-isomer_2_OHA_DH_cat_dom"/>
</dbReference>
<evidence type="ECO:0000256" key="2">
    <source>
        <dbReference type="ARBA" id="ARBA00023002"/>
    </source>
</evidence>
<reference evidence="7 8" key="1">
    <citation type="submission" date="2013-07" db="EMBL/GenBank/DDBJ databases">
        <title>Genome of Archaeoglobus fulgidus.</title>
        <authorList>
            <person name="Fiebig A."/>
            <person name="Birkeland N.-K."/>
        </authorList>
    </citation>
    <scope>NUCLEOTIDE SEQUENCE [LARGE SCALE GENOMIC DNA]</scope>
    <source>
        <strain evidence="7 8">DSM 8774</strain>
    </source>
</reference>
<dbReference type="KEGG" id="afg:AFULGI_00020300"/>
<dbReference type="Gene3D" id="3.40.50.720">
    <property type="entry name" value="NAD(P)-binding Rossmann-like Domain"/>
    <property type="match status" value="2"/>
</dbReference>
<evidence type="ECO:0000256" key="3">
    <source>
        <dbReference type="ARBA" id="ARBA00023027"/>
    </source>
</evidence>
<protein>
    <submittedName>
        <fullName evidence="7">Lactate dehydrogenase</fullName>
        <ecNumber evidence="7">1.1.1.26</ecNumber>
    </submittedName>
</protein>
<dbReference type="GO" id="GO:0051287">
    <property type="term" value="F:NAD binding"/>
    <property type="evidence" value="ECO:0007669"/>
    <property type="project" value="InterPro"/>
</dbReference>
<dbReference type="Pfam" id="PF00389">
    <property type="entry name" value="2-Hacid_dh"/>
    <property type="match status" value="1"/>
</dbReference>
<evidence type="ECO:0000256" key="1">
    <source>
        <dbReference type="ARBA" id="ARBA00005854"/>
    </source>
</evidence>